<dbReference type="EMBL" id="VDFP01000260">
    <property type="protein sequence ID" value="MQS77429.1"/>
    <property type="molecule type" value="Genomic_DNA"/>
</dbReference>
<dbReference type="AlphaFoldDB" id="A0A5P0ZTQ1"/>
<sequence>NNGTYNLQAEILLRPSPTNNAIVQRELYLYNPNNNSQKFTVLFGEDTSMKNGYSLPDSVPVYDLGSKRGVYVDSNGYNGHNYRLYVTNEVPDGFDSYTGQSKSGSAVNWVDAFSNKIVSGTGAETQNNPTGTQLSGFGDSAYTLKWSPTTLGPYQTAHYSSTFGVAASPVSVPTATKTYKNESRSDGTNHIGDKLKFTLKMINNGYSASWSYQKLTDEIPTGLQIDPNSIKQSSNGGTASSLVPGDYDSDQHTLTVYPNTTLTDQKYTTITFEASIVKSALNNLNSDGAITNKATFTGTDTGNGETSSKDFDASVDIPIQQPSFNYSFSKKVLNVTNGDTDYKTSVNAKKGDTVRFK</sequence>
<name>A0A5P0ZTQ1_9LACO</name>
<comment type="caution">
    <text evidence="1">The sequence shown here is derived from an EMBL/GenBank/DDBJ whole genome shotgun (WGS) entry which is preliminary data.</text>
</comment>
<dbReference type="Gene3D" id="2.60.40.740">
    <property type="match status" value="1"/>
</dbReference>
<proteinExistence type="predicted"/>
<feature type="non-terminal residue" evidence="1">
    <location>
        <position position="1"/>
    </location>
</feature>
<dbReference type="Proteomes" id="UP000414364">
    <property type="component" value="Unassembled WGS sequence"/>
</dbReference>
<feature type="non-terminal residue" evidence="1">
    <location>
        <position position="357"/>
    </location>
</feature>
<organism evidence="1 2">
    <name type="scientific">Companilactobacillus halodurans</name>
    <dbReference type="NCBI Taxonomy" id="2584183"/>
    <lineage>
        <taxon>Bacteria</taxon>
        <taxon>Bacillati</taxon>
        <taxon>Bacillota</taxon>
        <taxon>Bacilli</taxon>
        <taxon>Lactobacillales</taxon>
        <taxon>Lactobacillaceae</taxon>
        <taxon>Companilactobacillus</taxon>
    </lineage>
</organism>
<evidence type="ECO:0000313" key="2">
    <source>
        <dbReference type="Proteomes" id="UP000414364"/>
    </source>
</evidence>
<dbReference type="InterPro" id="IPR026466">
    <property type="entry name" value="Fim_isopep_form_D2_dom"/>
</dbReference>
<protein>
    <submittedName>
        <fullName evidence="1">Isopeptide-forming domain-containing fimbrial protein</fullName>
    </submittedName>
</protein>
<reference evidence="1 2" key="1">
    <citation type="journal article" date="2019" name="Syst. Appl. Microbiol.">
        <title>Polyphasic characterization of two novel Lactobacillus spp. isolated from blown salami packages: Description of Lactobacillus halodurans sp. nov. and Lactobacillus salsicarnum sp. nov.</title>
        <authorList>
            <person name="Schuster J.A."/>
            <person name="Klingl A."/>
            <person name="Vogel R.F."/>
            <person name="Ehrmann M.A."/>
        </authorList>
    </citation>
    <scope>NUCLEOTIDE SEQUENCE [LARGE SCALE GENOMIC DNA]</scope>
    <source>
        <strain evidence="1 2">TMW 1.2172</strain>
    </source>
</reference>
<evidence type="ECO:0000313" key="1">
    <source>
        <dbReference type="EMBL" id="MQS77429.1"/>
    </source>
</evidence>
<gene>
    <name evidence="1" type="ORF">FHL06_14035</name>
</gene>
<dbReference type="NCBIfam" id="TIGR04226">
    <property type="entry name" value="RrgB_K2N_iso_D2"/>
    <property type="match status" value="1"/>
</dbReference>
<accession>A0A5P0ZTQ1</accession>
<dbReference type="RefSeq" id="WP_153387269.1">
    <property type="nucleotide sequence ID" value="NZ_VDFP01000260.1"/>
</dbReference>